<dbReference type="SUPFAM" id="SSF46689">
    <property type="entry name" value="Homeodomain-like"/>
    <property type="match status" value="1"/>
</dbReference>
<keyword evidence="4" id="KW-0472">Membrane</keyword>
<dbReference type="EMBL" id="CAKLPZ010000002">
    <property type="protein sequence ID" value="CAH1000833.1"/>
    <property type="molecule type" value="Genomic_DNA"/>
</dbReference>
<comment type="caution">
    <text evidence="6">The sequence shown here is derived from an EMBL/GenBank/DDBJ whole genome shotgun (WGS) entry which is preliminary data.</text>
</comment>
<dbReference type="PROSITE" id="PS01124">
    <property type="entry name" value="HTH_ARAC_FAMILY_2"/>
    <property type="match status" value="1"/>
</dbReference>
<dbReference type="PROSITE" id="PS00041">
    <property type="entry name" value="HTH_ARAC_FAMILY_1"/>
    <property type="match status" value="1"/>
</dbReference>
<evidence type="ECO:0000256" key="1">
    <source>
        <dbReference type="ARBA" id="ARBA00023015"/>
    </source>
</evidence>
<dbReference type="PANTHER" id="PTHR43280:SF2">
    <property type="entry name" value="HTH-TYPE TRANSCRIPTIONAL REGULATOR EXSA"/>
    <property type="match status" value="1"/>
</dbReference>
<keyword evidence="4" id="KW-1133">Transmembrane helix</keyword>
<dbReference type="InterPro" id="IPR018062">
    <property type="entry name" value="HTH_AraC-typ_CS"/>
</dbReference>
<evidence type="ECO:0000313" key="6">
    <source>
        <dbReference type="EMBL" id="CAH1000833.1"/>
    </source>
</evidence>
<sequence>MKFADLVSTFGIFQGLLLGIILYAAHRPARPTALLGLFILTLGLRAIPYLLIRLPFGEEYPVVYYLPLYFWYLRVPLMYLYTLQLVGKLKWSRDRIHLLPGLLEFVLFSTAVVIELKTQGELFSVETTQGILGVYTILAIGPAVYYTYLTVQLLAKHNKFLLNYYSNLKDRQVLWIRNVLYWLLAQAMLYTLFRYGPLPVPDDWRILFGAATNVIAISYASYYGLKQLRPAREPIEQDSKDAPLVAAGEPSDYAEIFQRMNDYLLQQRAYLSPVLTIADLAQALHCSKRTLSRVLSSQSSKHFNRYINEFRVRAACQLLNDEGYDHYTMDAIAAEVGFNHKGTFYKAFKQDHELSPAAYRRRRTTGEVNG</sequence>
<feature type="transmembrane region" description="Helical" evidence="4">
    <location>
        <begin position="175"/>
        <end position="193"/>
    </location>
</feature>
<gene>
    <name evidence="6" type="ORF">LEM8419_01907</name>
</gene>
<evidence type="ECO:0000256" key="2">
    <source>
        <dbReference type="ARBA" id="ARBA00023125"/>
    </source>
</evidence>
<proteinExistence type="predicted"/>
<accession>A0ABM9B118</accession>
<dbReference type="InterPro" id="IPR018060">
    <property type="entry name" value="HTH_AraC"/>
</dbReference>
<dbReference type="PANTHER" id="PTHR43280">
    <property type="entry name" value="ARAC-FAMILY TRANSCRIPTIONAL REGULATOR"/>
    <property type="match status" value="1"/>
</dbReference>
<evidence type="ECO:0000259" key="5">
    <source>
        <dbReference type="PROSITE" id="PS01124"/>
    </source>
</evidence>
<keyword evidence="2" id="KW-0238">DNA-binding</keyword>
<dbReference type="Pfam" id="PF12833">
    <property type="entry name" value="HTH_18"/>
    <property type="match status" value="1"/>
</dbReference>
<keyword evidence="7" id="KW-1185">Reference proteome</keyword>
<feature type="transmembrane region" description="Helical" evidence="4">
    <location>
        <begin position="64"/>
        <end position="83"/>
    </location>
</feature>
<feature type="transmembrane region" description="Helical" evidence="4">
    <location>
        <begin position="6"/>
        <end position="25"/>
    </location>
</feature>
<feature type="transmembrane region" description="Helical" evidence="4">
    <location>
        <begin position="205"/>
        <end position="225"/>
    </location>
</feature>
<feature type="transmembrane region" description="Helical" evidence="4">
    <location>
        <begin position="95"/>
        <end position="114"/>
    </location>
</feature>
<dbReference type="SMART" id="SM00342">
    <property type="entry name" value="HTH_ARAC"/>
    <property type="match status" value="1"/>
</dbReference>
<feature type="domain" description="HTH araC/xylS-type" evidence="5">
    <location>
        <begin position="258"/>
        <end position="362"/>
    </location>
</feature>
<protein>
    <recommendedName>
        <fullName evidence="5">HTH araC/xylS-type domain-containing protein</fullName>
    </recommendedName>
</protein>
<evidence type="ECO:0000256" key="3">
    <source>
        <dbReference type="ARBA" id="ARBA00023163"/>
    </source>
</evidence>
<organism evidence="6 7">
    <name type="scientific">Neolewinella maritima</name>
    <dbReference type="NCBI Taxonomy" id="1383882"/>
    <lineage>
        <taxon>Bacteria</taxon>
        <taxon>Pseudomonadati</taxon>
        <taxon>Bacteroidota</taxon>
        <taxon>Saprospiria</taxon>
        <taxon>Saprospirales</taxon>
        <taxon>Lewinellaceae</taxon>
        <taxon>Neolewinella</taxon>
    </lineage>
</organism>
<feature type="transmembrane region" description="Helical" evidence="4">
    <location>
        <begin position="32"/>
        <end position="52"/>
    </location>
</feature>
<keyword evidence="1" id="KW-0805">Transcription regulation</keyword>
<keyword evidence="4" id="KW-0812">Transmembrane</keyword>
<dbReference type="Gene3D" id="1.10.10.60">
    <property type="entry name" value="Homeodomain-like"/>
    <property type="match status" value="1"/>
</dbReference>
<reference evidence="6" key="1">
    <citation type="submission" date="2021-12" db="EMBL/GenBank/DDBJ databases">
        <authorList>
            <person name="Rodrigo-Torres L."/>
            <person name="Arahal R. D."/>
            <person name="Lucena T."/>
        </authorList>
    </citation>
    <scope>NUCLEOTIDE SEQUENCE</scope>
    <source>
        <strain evidence="6">CECT 8419</strain>
    </source>
</reference>
<evidence type="ECO:0000256" key="4">
    <source>
        <dbReference type="SAM" id="Phobius"/>
    </source>
</evidence>
<keyword evidence="3" id="KW-0804">Transcription</keyword>
<dbReference type="RefSeq" id="WP_238750823.1">
    <property type="nucleotide sequence ID" value="NZ_CAKLPZ010000002.1"/>
</dbReference>
<name>A0ABM9B118_9BACT</name>
<dbReference type="InterPro" id="IPR009057">
    <property type="entry name" value="Homeodomain-like_sf"/>
</dbReference>
<feature type="transmembrane region" description="Helical" evidence="4">
    <location>
        <begin position="134"/>
        <end position="155"/>
    </location>
</feature>
<dbReference type="Proteomes" id="UP000837803">
    <property type="component" value="Unassembled WGS sequence"/>
</dbReference>
<evidence type="ECO:0000313" key="7">
    <source>
        <dbReference type="Proteomes" id="UP000837803"/>
    </source>
</evidence>